<feature type="domain" description="Response regulatory" evidence="3">
    <location>
        <begin position="6"/>
        <end position="123"/>
    </location>
</feature>
<dbReference type="PROSITE" id="PS50110">
    <property type="entry name" value="RESPONSE_REGULATORY"/>
    <property type="match status" value="1"/>
</dbReference>
<evidence type="ECO:0000259" key="3">
    <source>
        <dbReference type="PROSITE" id="PS50110"/>
    </source>
</evidence>
<gene>
    <name evidence="4" type="ORF">CR105_17305</name>
</gene>
<feature type="modified residue" description="4-aspartylphosphate" evidence="2">
    <location>
        <position position="55"/>
    </location>
</feature>
<proteinExistence type="predicted"/>
<protein>
    <recommendedName>
        <fullName evidence="3">Response regulatory domain-containing protein</fullName>
    </recommendedName>
</protein>
<accession>A0A2G8TCK5</accession>
<dbReference type="InterPro" id="IPR011006">
    <property type="entry name" value="CheY-like_superfamily"/>
</dbReference>
<dbReference type="OrthoDB" id="8757774at2"/>
<name>A0A2G8TCK5_9BURK</name>
<reference evidence="4 5" key="1">
    <citation type="submission" date="2017-10" db="EMBL/GenBank/DDBJ databases">
        <title>Massilia psychrophilum sp. nov., a novel purple-pigmented bacterium isolated from Tianshan glacier, Xinjiang Municipality, China.</title>
        <authorList>
            <person name="Wang H."/>
        </authorList>
    </citation>
    <scope>NUCLEOTIDE SEQUENCE [LARGE SCALE GENOMIC DNA]</scope>
    <source>
        <strain evidence="4 5">JCM 30074</strain>
    </source>
</reference>
<dbReference type="Proteomes" id="UP000230390">
    <property type="component" value="Unassembled WGS sequence"/>
</dbReference>
<dbReference type="PANTHER" id="PTHR44591:SF3">
    <property type="entry name" value="RESPONSE REGULATORY DOMAIN-CONTAINING PROTEIN"/>
    <property type="match status" value="1"/>
</dbReference>
<dbReference type="InterPro" id="IPR050595">
    <property type="entry name" value="Bact_response_regulator"/>
</dbReference>
<dbReference type="EMBL" id="PDOC01000011">
    <property type="protein sequence ID" value="PIL43786.1"/>
    <property type="molecule type" value="Genomic_DNA"/>
</dbReference>
<dbReference type="PANTHER" id="PTHR44591">
    <property type="entry name" value="STRESS RESPONSE REGULATOR PROTEIN 1"/>
    <property type="match status" value="1"/>
</dbReference>
<keyword evidence="1 2" id="KW-0597">Phosphoprotein</keyword>
<dbReference type="AlphaFoldDB" id="A0A2G8TCK5"/>
<evidence type="ECO:0000313" key="4">
    <source>
        <dbReference type="EMBL" id="PIL43786.1"/>
    </source>
</evidence>
<keyword evidence="5" id="KW-1185">Reference proteome</keyword>
<dbReference type="SMART" id="SM00448">
    <property type="entry name" value="REC"/>
    <property type="match status" value="1"/>
</dbReference>
<dbReference type="SUPFAM" id="SSF52172">
    <property type="entry name" value="CheY-like"/>
    <property type="match status" value="1"/>
</dbReference>
<sequence length="130" mass="13909">MHQSSVILNVDDNDGARHAKTRLLMNAGFRVSEAADGESALSMAARELPALVLLDVKLPDIKGTDVCRRLKADPVTADILIIHTSATYIRDEDRLTALDSGADGYLAAPFTPDDLIAIVRGLLAPAHSAY</sequence>
<organism evidence="4 5">
    <name type="scientific">Massilia eurypsychrophila</name>
    <dbReference type="NCBI Taxonomy" id="1485217"/>
    <lineage>
        <taxon>Bacteria</taxon>
        <taxon>Pseudomonadati</taxon>
        <taxon>Pseudomonadota</taxon>
        <taxon>Betaproteobacteria</taxon>
        <taxon>Burkholderiales</taxon>
        <taxon>Oxalobacteraceae</taxon>
        <taxon>Telluria group</taxon>
        <taxon>Massilia</taxon>
    </lineage>
</organism>
<evidence type="ECO:0000256" key="2">
    <source>
        <dbReference type="PROSITE-ProRule" id="PRU00169"/>
    </source>
</evidence>
<dbReference type="RefSeq" id="WP_099790422.1">
    <property type="nucleotide sequence ID" value="NZ_JBHLYV010000019.1"/>
</dbReference>
<dbReference type="Gene3D" id="3.40.50.2300">
    <property type="match status" value="1"/>
</dbReference>
<evidence type="ECO:0000313" key="5">
    <source>
        <dbReference type="Proteomes" id="UP000230390"/>
    </source>
</evidence>
<evidence type="ECO:0000256" key="1">
    <source>
        <dbReference type="ARBA" id="ARBA00022553"/>
    </source>
</evidence>
<dbReference type="Pfam" id="PF00072">
    <property type="entry name" value="Response_reg"/>
    <property type="match status" value="1"/>
</dbReference>
<comment type="caution">
    <text evidence="4">The sequence shown here is derived from an EMBL/GenBank/DDBJ whole genome shotgun (WGS) entry which is preliminary data.</text>
</comment>
<dbReference type="InterPro" id="IPR001789">
    <property type="entry name" value="Sig_transdc_resp-reg_receiver"/>
</dbReference>
<dbReference type="GO" id="GO:0000160">
    <property type="term" value="P:phosphorelay signal transduction system"/>
    <property type="evidence" value="ECO:0007669"/>
    <property type="project" value="InterPro"/>
</dbReference>